<dbReference type="CDD" id="cd00093">
    <property type="entry name" value="HTH_XRE"/>
    <property type="match status" value="1"/>
</dbReference>
<feature type="domain" description="HTH cro/C1-type" evidence="1">
    <location>
        <begin position="15"/>
        <end position="59"/>
    </location>
</feature>
<sequence>MKNKAIEKIIFIAGSQKELADACGKTQISVWKWLHGLSDVSPEHVHLIVNATNGKVAACDIRPDLPEFFPRKTVNNHD</sequence>
<dbReference type="InterPro" id="IPR001387">
    <property type="entry name" value="Cro/C1-type_HTH"/>
</dbReference>
<dbReference type="SUPFAM" id="SSF47413">
    <property type="entry name" value="lambda repressor-like DNA-binding domains"/>
    <property type="match status" value="1"/>
</dbReference>
<dbReference type="AlphaFoldDB" id="A0A1C4DB16"/>
<dbReference type="Pfam" id="PF15943">
    <property type="entry name" value="YdaS_toxin"/>
    <property type="match status" value="1"/>
</dbReference>
<keyword evidence="3" id="KW-1185">Reference proteome</keyword>
<evidence type="ECO:0000313" key="2">
    <source>
        <dbReference type="EMBL" id="SCC28575.1"/>
    </source>
</evidence>
<dbReference type="OrthoDB" id="5682908at2"/>
<dbReference type="Proteomes" id="UP000199698">
    <property type="component" value="Unassembled WGS sequence"/>
</dbReference>
<keyword evidence="2" id="KW-0238">DNA-binding</keyword>
<dbReference type="GO" id="GO:0003677">
    <property type="term" value="F:DNA binding"/>
    <property type="evidence" value="ECO:0007669"/>
    <property type="project" value="UniProtKB-KW"/>
</dbReference>
<evidence type="ECO:0000259" key="1">
    <source>
        <dbReference type="PROSITE" id="PS50943"/>
    </source>
</evidence>
<gene>
    <name evidence="2" type="ORF">GA0061080_106611</name>
</gene>
<dbReference type="STRING" id="1798183.GA0061080_106611"/>
<dbReference type="PROSITE" id="PS50943">
    <property type="entry name" value="HTH_CROC1"/>
    <property type="match status" value="1"/>
</dbReference>
<proteinExistence type="predicted"/>
<protein>
    <submittedName>
        <fullName evidence="2">DNA-binding transcriptional regulator YdaS, prophage-encoded, Cro superfamily</fullName>
    </submittedName>
</protein>
<accession>A0A1C4DB16</accession>
<organism evidence="2 3">
    <name type="scientific">Gilliamella intestini</name>
    <dbReference type="NCBI Taxonomy" id="1798183"/>
    <lineage>
        <taxon>Bacteria</taxon>
        <taxon>Pseudomonadati</taxon>
        <taxon>Pseudomonadota</taxon>
        <taxon>Gammaproteobacteria</taxon>
        <taxon>Orbales</taxon>
        <taxon>Orbaceae</taxon>
        <taxon>Gilliamella</taxon>
    </lineage>
</organism>
<dbReference type="Gene3D" id="1.10.260.40">
    <property type="entry name" value="lambda repressor-like DNA-binding domains"/>
    <property type="match status" value="1"/>
</dbReference>
<dbReference type="RefSeq" id="WP_091125715.1">
    <property type="nucleotide sequence ID" value="NZ_FMBA01000066.1"/>
</dbReference>
<dbReference type="InterPro" id="IPR031856">
    <property type="entry name" value="YdaS_toxin-like"/>
</dbReference>
<dbReference type="InterPro" id="IPR010982">
    <property type="entry name" value="Lambda_DNA-bd_dom_sf"/>
</dbReference>
<reference evidence="3" key="1">
    <citation type="submission" date="2016-08" db="EMBL/GenBank/DDBJ databases">
        <authorList>
            <person name="Varghese N."/>
            <person name="Submissions Spin"/>
        </authorList>
    </citation>
    <scope>NUCLEOTIDE SEQUENCE [LARGE SCALE GENOMIC DNA]</scope>
    <source>
        <strain evidence="3">R-53144</strain>
    </source>
</reference>
<name>A0A1C4DB16_9GAMM</name>
<dbReference type="EMBL" id="FMBA01000066">
    <property type="protein sequence ID" value="SCC28575.1"/>
    <property type="molecule type" value="Genomic_DNA"/>
</dbReference>
<evidence type="ECO:0000313" key="3">
    <source>
        <dbReference type="Proteomes" id="UP000199698"/>
    </source>
</evidence>